<keyword evidence="1" id="KW-0732">Signal</keyword>
<feature type="signal peptide" evidence="1">
    <location>
        <begin position="1"/>
        <end position="19"/>
    </location>
</feature>
<name>A0AAD4GS52_ASPNN</name>
<reference evidence="2" key="1">
    <citation type="journal article" date="2019" name="Beilstein J. Org. Chem.">
        <title>Nanangenines: drimane sesquiterpenoids as the dominant metabolite cohort of a novel Australian fungus, Aspergillus nanangensis.</title>
        <authorList>
            <person name="Lacey H.J."/>
            <person name="Gilchrist C.L.M."/>
            <person name="Crombie A."/>
            <person name="Kalaitzis J.A."/>
            <person name="Vuong D."/>
            <person name="Rutledge P.J."/>
            <person name="Turner P."/>
            <person name="Pitt J.I."/>
            <person name="Lacey E."/>
            <person name="Chooi Y.H."/>
            <person name="Piggott A.M."/>
        </authorList>
    </citation>
    <scope>NUCLEOTIDE SEQUENCE</scope>
    <source>
        <strain evidence="2">MST-FP2251</strain>
    </source>
</reference>
<evidence type="ECO:0000313" key="2">
    <source>
        <dbReference type="EMBL" id="KAF9887277.1"/>
    </source>
</evidence>
<feature type="chain" id="PRO_5042001977" evidence="1">
    <location>
        <begin position="20"/>
        <end position="116"/>
    </location>
</feature>
<dbReference type="Proteomes" id="UP001194746">
    <property type="component" value="Unassembled WGS sequence"/>
</dbReference>
<sequence>MHATTILSLALALVPFCSADPNARVMLFNQPNFQGQNMEVPMHECVGVKHMERVGSMNIQPFEGALCTLYSDMGCHNGPLCTTTRSVSDFRRGDEDCRPEVGDRMQTILCRTVNQQ</sequence>
<gene>
    <name evidence="2" type="ORF">FE257_010405</name>
</gene>
<proteinExistence type="predicted"/>
<comment type="caution">
    <text evidence="2">The sequence shown here is derived from an EMBL/GenBank/DDBJ whole genome shotgun (WGS) entry which is preliminary data.</text>
</comment>
<dbReference type="InterPro" id="IPR011024">
    <property type="entry name" value="G_crystallin-like"/>
</dbReference>
<dbReference type="SUPFAM" id="SSF49695">
    <property type="entry name" value="gamma-Crystallin-like"/>
    <property type="match status" value="1"/>
</dbReference>
<evidence type="ECO:0000313" key="3">
    <source>
        <dbReference type="Proteomes" id="UP001194746"/>
    </source>
</evidence>
<evidence type="ECO:0000256" key="1">
    <source>
        <dbReference type="SAM" id="SignalP"/>
    </source>
</evidence>
<keyword evidence="3" id="KW-1185">Reference proteome</keyword>
<protein>
    <submittedName>
        <fullName evidence="2">Uncharacterized protein</fullName>
    </submittedName>
</protein>
<organism evidence="2 3">
    <name type="scientific">Aspergillus nanangensis</name>
    <dbReference type="NCBI Taxonomy" id="2582783"/>
    <lineage>
        <taxon>Eukaryota</taxon>
        <taxon>Fungi</taxon>
        <taxon>Dikarya</taxon>
        <taxon>Ascomycota</taxon>
        <taxon>Pezizomycotina</taxon>
        <taxon>Eurotiomycetes</taxon>
        <taxon>Eurotiomycetidae</taxon>
        <taxon>Eurotiales</taxon>
        <taxon>Aspergillaceae</taxon>
        <taxon>Aspergillus</taxon>
        <taxon>Aspergillus subgen. Circumdati</taxon>
    </lineage>
</organism>
<dbReference type="EMBL" id="VCAU01000064">
    <property type="protein sequence ID" value="KAF9887277.1"/>
    <property type="molecule type" value="Genomic_DNA"/>
</dbReference>
<dbReference type="AlphaFoldDB" id="A0AAD4GS52"/>
<reference evidence="2" key="2">
    <citation type="submission" date="2020-02" db="EMBL/GenBank/DDBJ databases">
        <authorList>
            <person name="Gilchrist C.L.M."/>
            <person name="Chooi Y.-H."/>
        </authorList>
    </citation>
    <scope>NUCLEOTIDE SEQUENCE</scope>
    <source>
        <strain evidence="2">MST-FP2251</strain>
    </source>
</reference>
<accession>A0AAD4GS52</accession>